<dbReference type="Pfam" id="PF03732">
    <property type="entry name" value="Retrotrans_gag"/>
    <property type="match status" value="1"/>
</dbReference>
<feature type="region of interest" description="Disordered" evidence="1">
    <location>
        <begin position="169"/>
        <end position="197"/>
    </location>
</feature>
<organism evidence="3 4">
    <name type="scientific">Punica granatum</name>
    <name type="common">Pomegranate</name>
    <dbReference type="NCBI Taxonomy" id="22663"/>
    <lineage>
        <taxon>Eukaryota</taxon>
        <taxon>Viridiplantae</taxon>
        <taxon>Streptophyta</taxon>
        <taxon>Embryophyta</taxon>
        <taxon>Tracheophyta</taxon>
        <taxon>Spermatophyta</taxon>
        <taxon>Magnoliopsida</taxon>
        <taxon>eudicotyledons</taxon>
        <taxon>Gunneridae</taxon>
        <taxon>Pentapetalae</taxon>
        <taxon>rosids</taxon>
        <taxon>malvids</taxon>
        <taxon>Myrtales</taxon>
        <taxon>Lythraceae</taxon>
        <taxon>Punica</taxon>
    </lineage>
</organism>
<dbReference type="GO" id="GO:0003676">
    <property type="term" value="F:nucleic acid binding"/>
    <property type="evidence" value="ECO:0007669"/>
    <property type="project" value="InterPro"/>
</dbReference>
<accession>A0A2I0I3X5</accession>
<dbReference type="STRING" id="22663.A0A2I0I3X5"/>
<dbReference type="InterPro" id="IPR012337">
    <property type="entry name" value="RNaseH-like_sf"/>
</dbReference>
<feature type="compositionally biased region" description="Acidic residues" evidence="1">
    <location>
        <begin position="236"/>
        <end position="255"/>
    </location>
</feature>
<dbReference type="PANTHER" id="PTHR47723:SF19">
    <property type="entry name" value="POLYNUCLEOTIDYL TRANSFERASE, RIBONUCLEASE H-LIKE SUPERFAMILY PROTEIN"/>
    <property type="match status" value="1"/>
</dbReference>
<dbReference type="Proteomes" id="UP000233551">
    <property type="component" value="Unassembled WGS sequence"/>
</dbReference>
<dbReference type="SMART" id="SM01147">
    <property type="entry name" value="DUF1087"/>
    <property type="match status" value="1"/>
</dbReference>
<feature type="compositionally biased region" description="Basic and acidic residues" evidence="1">
    <location>
        <begin position="169"/>
        <end position="187"/>
    </location>
</feature>
<dbReference type="InterPro" id="IPR036397">
    <property type="entry name" value="RNaseH_sf"/>
</dbReference>
<dbReference type="InterPro" id="IPR002156">
    <property type="entry name" value="RNaseH_domain"/>
</dbReference>
<comment type="caution">
    <text evidence="3">The sequence shown here is derived from an EMBL/GenBank/DDBJ whole genome shotgun (WGS) entry which is preliminary data.</text>
</comment>
<evidence type="ECO:0000259" key="2">
    <source>
        <dbReference type="SMART" id="SM01147"/>
    </source>
</evidence>
<dbReference type="InterPro" id="IPR005162">
    <property type="entry name" value="Retrotrans_gag_dom"/>
</dbReference>
<proteinExistence type="predicted"/>
<gene>
    <name evidence="3" type="ORF">CRG98_040913</name>
</gene>
<keyword evidence="4" id="KW-1185">Reference proteome</keyword>
<dbReference type="CDD" id="cd06222">
    <property type="entry name" value="RNase_H_like"/>
    <property type="match status" value="1"/>
</dbReference>
<evidence type="ECO:0000256" key="1">
    <source>
        <dbReference type="SAM" id="MobiDB-lite"/>
    </source>
</evidence>
<evidence type="ECO:0000313" key="3">
    <source>
        <dbReference type="EMBL" id="PKI38705.1"/>
    </source>
</evidence>
<dbReference type="InterPro" id="IPR053151">
    <property type="entry name" value="RNase_H-like"/>
</dbReference>
<protein>
    <recommendedName>
        <fullName evidence="2">DUF1087 domain-containing protein</fullName>
    </recommendedName>
</protein>
<dbReference type="PANTHER" id="PTHR47723">
    <property type="entry name" value="OS05G0353850 PROTEIN"/>
    <property type="match status" value="1"/>
</dbReference>
<dbReference type="Pfam" id="PF13456">
    <property type="entry name" value="RVT_3"/>
    <property type="match status" value="1"/>
</dbReference>
<dbReference type="Pfam" id="PF06465">
    <property type="entry name" value="DUF1087"/>
    <property type="match status" value="1"/>
</dbReference>
<dbReference type="SUPFAM" id="SSF53098">
    <property type="entry name" value="Ribonuclease H-like"/>
    <property type="match status" value="1"/>
</dbReference>
<sequence length="514" mass="59180">MGKPKITLWEKMKKNIRAAFLPYNFQRIMYQRLQNLRQGNRSVDDYTNEFYQLVAHDELQETDNQLAAVEKPEFDEDEEIVTGDGMPNLEWLKKGGEEELDDIIRYGWNELFPDENEEAEKSRQIHYDEVAIDRLLDRDHADPEETKVDDEEDESFLKAFKEANFEYIDEAKATTEEEAQKAVEESKSTPANTDRTSYWEELLKDRYEEHKAEEFNALDKGKRSRKQMVSIEDDDLVGLEDVSSDNEDDDYEVELSDGKPVAPGPQPGKRPYRKRARVESGEPPPLMEGEGRSFRAAENTRVPLLTEDIVFRYPRLKGDRCWKDEHDRILLHRVLKHGENDAGDSLDDMKNLIPYAEFDTNYLGIRRINRELKVVVPVFYGLNGSVTVTRVYAASDKLLSRIKVDGYAGAGGLLRNDDGHWICGFLHNVGFATSTTAEFWGALVGLQLAWDRGYRHMVLELDSQVVQRLLSYGATHSQCLKPLVSSISDILHCDWHVEVSHTYHEGNMCADWMA</sequence>
<feature type="domain" description="DUF1087" evidence="2">
    <location>
        <begin position="173"/>
        <end position="238"/>
    </location>
</feature>
<dbReference type="InterPro" id="IPR044730">
    <property type="entry name" value="RNase_H-like_dom_plant"/>
</dbReference>
<name>A0A2I0I3X5_PUNGR</name>
<dbReference type="InterPro" id="IPR009463">
    <property type="entry name" value="DUF1087"/>
</dbReference>
<reference evidence="3 4" key="1">
    <citation type="submission" date="2017-11" db="EMBL/GenBank/DDBJ databases">
        <title>De-novo sequencing of pomegranate (Punica granatum L.) genome.</title>
        <authorList>
            <person name="Akparov Z."/>
            <person name="Amiraslanov A."/>
            <person name="Hajiyeva S."/>
            <person name="Abbasov M."/>
            <person name="Kaur K."/>
            <person name="Hamwieh A."/>
            <person name="Solovyev V."/>
            <person name="Salamov A."/>
            <person name="Braich B."/>
            <person name="Kosarev P."/>
            <person name="Mahmoud A."/>
            <person name="Hajiyev E."/>
            <person name="Babayeva S."/>
            <person name="Izzatullayeva V."/>
            <person name="Mammadov A."/>
            <person name="Mammadov A."/>
            <person name="Sharifova S."/>
            <person name="Ojaghi J."/>
            <person name="Eynullazada K."/>
            <person name="Bayramov B."/>
            <person name="Abdulazimova A."/>
            <person name="Shahmuradov I."/>
        </authorList>
    </citation>
    <scope>NUCLEOTIDE SEQUENCE [LARGE SCALE GENOMIC DNA]</scope>
    <source>
        <strain evidence="4">cv. AG2017</strain>
        <tissue evidence="3">Leaf</tissue>
    </source>
</reference>
<dbReference type="GO" id="GO:0004523">
    <property type="term" value="F:RNA-DNA hybrid ribonuclease activity"/>
    <property type="evidence" value="ECO:0007669"/>
    <property type="project" value="InterPro"/>
</dbReference>
<dbReference type="AlphaFoldDB" id="A0A2I0I3X5"/>
<evidence type="ECO:0000313" key="4">
    <source>
        <dbReference type="Proteomes" id="UP000233551"/>
    </source>
</evidence>
<feature type="region of interest" description="Disordered" evidence="1">
    <location>
        <begin position="236"/>
        <end position="294"/>
    </location>
</feature>
<dbReference type="Gene3D" id="3.30.420.10">
    <property type="entry name" value="Ribonuclease H-like superfamily/Ribonuclease H"/>
    <property type="match status" value="1"/>
</dbReference>
<dbReference type="EMBL" id="PGOL01004036">
    <property type="protein sequence ID" value="PKI38705.1"/>
    <property type="molecule type" value="Genomic_DNA"/>
</dbReference>